<dbReference type="PANTHER" id="PTHR48099">
    <property type="entry name" value="C-1-TETRAHYDROFOLATE SYNTHASE, CYTOPLASMIC-RELATED"/>
    <property type="match status" value="1"/>
</dbReference>
<keyword evidence="1" id="KW-0378">Hydrolase</keyword>
<dbReference type="PROSITE" id="PS00767">
    <property type="entry name" value="THF_DHG_CYH_2"/>
    <property type="match status" value="1"/>
</dbReference>
<evidence type="ECO:0000256" key="3">
    <source>
        <dbReference type="ARBA" id="ARBA00023268"/>
    </source>
</evidence>
<keyword evidence="2" id="KW-0560">Oxidoreductase</keyword>
<dbReference type="Pfam" id="PF00763">
    <property type="entry name" value="THF_DHG_CYH"/>
    <property type="match status" value="1"/>
</dbReference>
<evidence type="ECO:0000259" key="5">
    <source>
        <dbReference type="Pfam" id="PF02882"/>
    </source>
</evidence>
<evidence type="ECO:0000256" key="2">
    <source>
        <dbReference type="ARBA" id="ARBA00023002"/>
    </source>
</evidence>
<dbReference type="Pfam" id="PF02882">
    <property type="entry name" value="THF_DHG_CYH_C"/>
    <property type="match status" value="1"/>
</dbReference>
<proteinExistence type="predicted"/>
<dbReference type="EMBL" id="JAIWQS010000008">
    <property type="protein sequence ID" value="KAJ8900581.1"/>
    <property type="molecule type" value="Genomic_DNA"/>
</dbReference>
<name>A0AAV8UIT0_9ROSI</name>
<dbReference type="GO" id="GO:0004488">
    <property type="term" value="F:methylenetetrahydrofolate dehydrogenase (NADP+) activity"/>
    <property type="evidence" value="ECO:0007669"/>
    <property type="project" value="InterPro"/>
</dbReference>
<gene>
    <name evidence="6" type="ORF">K2173_025358</name>
</gene>
<dbReference type="GO" id="GO:0004477">
    <property type="term" value="F:methenyltetrahydrofolate cyclohydrolase activity"/>
    <property type="evidence" value="ECO:0007669"/>
    <property type="project" value="TreeGrafter"/>
</dbReference>
<dbReference type="InterPro" id="IPR036291">
    <property type="entry name" value="NAD(P)-bd_dom_sf"/>
</dbReference>
<dbReference type="SUPFAM" id="SSF53223">
    <property type="entry name" value="Aminoacid dehydrogenase-like, N-terminal domain"/>
    <property type="match status" value="1"/>
</dbReference>
<evidence type="ECO:0000313" key="7">
    <source>
        <dbReference type="Proteomes" id="UP001159364"/>
    </source>
</evidence>
<dbReference type="Gene3D" id="3.40.50.10860">
    <property type="entry name" value="Leucine Dehydrogenase, chain A, domain 1"/>
    <property type="match status" value="1"/>
</dbReference>
<dbReference type="InterPro" id="IPR020630">
    <property type="entry name" value="THF_DH/CycHdrlase_cat_dom"/>
</dbReference>
<reference evidence="6 7" key="1">
    <citation type="submission" date="2021-09" db="EMBL/GenBank/DDBJ databases">
        <title>Genomic insights and catalytic innovation underlie evolution of tropane alkaloids biosynthesis.</title>
        <authorList>
            <person name="Wang Y.-J."/>
            <person name="Tian T."/>
            <person name="Huang J.-P."/>
            <person name="Huang S.-X."/>
        </authorList>
    </citation>
    <scope>NUCLEOTIDE SEQUENCE [LARGE SCALE GENOMIC DNA]</scope>
    <source>
        <strain evidence="6">KIB-2018</strain>
        <tissue evidence="6">Leaf</tissue>
    </source>
</reference>
<accession>A0AAV8UIT0</accession>
<dbReference type="AlphaFoldDB" id="A0AAV8UIT0"/>
<evidence type="ECO:0000259" key="4">
    <source>
        <dbReference type="Pfam" id="PF00763"/>
    </source>
</evidence>
<comment type="caution">
    <text evidence="6">The sequence shown here is derived from an EMBL/GenBank/DDBJ whole genome shotgun (WGS) entry which is preliminary data.</text>
</comment>
<dbReference type="GO" id="GO:0005829">
    <property type="term" value="C:cytosol"/>
    <property type="evidence" value="ECO:0007669"/>
    <property type="project" value="TreeGrafter"/>
</dbReference>
<keyword evidence="3" id="KW-0511">Multifunctional enzyme</keyword>
<dbReference type="GO" id="GO:0035999">
    <property type="term" value="P:tetrahydrofolate interconversion"/>
    <property type="evidence" value="ECO:0007669"/>
    <property type="project" value="TreeGrafter"/>
</dbReference>
<protein>
    <submittedName>
        <fullName evidence="6">Uncharacterized protein</fullName>
    </submittedName>
</protein>
<evidence type="ECO:0000256" key="1">
    <source>
        <dbReference type="ARBA" id="ARBA00022801"/>
    </source>
</evidence>
<evidence type="ECO:0000313" key="6">
    <source>
        <dbReference type="EMBL" id="KAJ8900581.1"/>
    </source>
</evidence>
<dbReference type="InterPro" id="IPR046346">
    <property type="entry name" value="Aminoacid_DH-like_N_sf"/>
</dbReference>
<dbReference type="InterPro" id="IPR020631">
    <property type="entry name" value="THF_DH/CycHdrlase_NAD-bd_dom"/>
</dbReference>
<feature type="domain" description="Tetrahydrofolate dehydrogenase/cyclohydrolase NAD(P)-binding" evidence="5">
    <location>
        <begin position="272"/>
        <end position="300"/>
    </location>
</feature>
<dbReference type="InterPro" id="IPR020867">
    <property type="entry name" value="THF_DH/CycHdrlase_CS"/>
</dbReference>
<dbReference type="PANTHER" id="PTHR48099:SF5">
    <property type="entry name" value="C-1-TETRAHYDROFOLATE SYNTHASE, CYTOPLASMIC"/>
    <property type="match status" value="1"/>
</dbReference>
<dbReference type="SUPFAM" id="SSF51735">
    <property type="entry name" value="NAD(P)-binding Rossmann-fold domains"/>
    <property type="match status" value="1"/>
</dbReference>
<dbReference type="Proteomes" id="UP001159364">
    <property type="component" value="Linkage Group LG08"/>
</dbReference>
<feature type="domain" description="Tetrahydrofolate dehydrogenase/cyclohydrolase catalytic" evidence="4">
    <location>
        <begin position="96"/>
        <end position="192"/>
    </location>
</feature>
<keyword evidence="7" id="KW-1185">Reference proteome</keyword>
<organism evidence="6 7">
    <name type="scientific">Erythroxylum novogranatense</name>
    <dbReference type="NCBI Taxonomy" id="1862640"/>
    <lineage>
        <taxon>Eukaryota</taxon>
        <taxon>Viridiplantae</taxon>
        <taxon>Streptophyta</taxon>
        <taxon>Embryophyta</taxon>
        <taxon>Tracheophyta</taxon>
        <taxon>Spermatophyta</taxon>
        <taxon>Magnoliopsida</taxon>
        <taxon>eudicotyledons</taxon>
        <taxon>Gunneridae</taxon>
        <taxon>Pentapetalae</taxon>
        <taxon>rosids</taxon>
        <taxon>fabids</taxon>
        <taxon>Malpighiales</taxon>
        <taxon>Erythroxylaceae</taxon>
        <taxon>Erythroxylum</taxon>
    </lineage>
</organism>
<sequence>MASVTFSDTSSSTTARLIPFCWRIVRRNDVLFLRQLVGHLSHGPFTPLRPLSAGCSSTTPAPVIKATLMQILELCGVVDSSKGFSATVSEGSAEVIDGKMEAKQTAEEIASEVSRMKDAIGVVRGLAVPLVGDRKDSATYVRKKKKAYSSEHEVINLISGFNDDLSVHGIPVQLPLPPENVLKTVSIGKDADGFHPVNIGQLAIRGREPEPMFVTCNGGGGTELLYRYGVQIKGKKAGVIGRKEIFTIVISVVGRANSVSGSCIKPNCISCHSCSPVPGGVGPMTIAILHSNTLSSAKRENNFFTAH</sequence>